<keyword evidence="2" id="KW-1133">Transmembrane helix</keyword>
<dbReference type="CDD" id="cd00198">
    <property type="entry name" value="vWFA"/>
    <property type="match status" value="1"/>
</dbReference>
<comment type="caution">
    <text evidence="4">The sequence shown here is derived from an EMBL/GenBank/DDBJ whole genome shotgun (WGS) entry which is preliminary data.</text>
</comment>
<gene>
    <name evidence="4" type="primary">terY</name>
    <name evidence="4" type="ORF">NtB2_00230</name>
</gene>
<dbReference type="SUPFAM" id="SSF53300">
    <property type="entry name" value="vWA-like"/>
    <property type="match status" value="1"/>
</dbReference>
<dbReference type="CDD" id="cd00222">
    <property type="entry name" value="CollagenBindB"/>
    <property type="match status" value="3"/>
</dbReference>
<evidence type="ECO:0000256" key="1">
    <source>
        <dbReference type="SAM" id="MobiDB-lite"/>
    </source>
</evidence>
<dbReference type="InterPro" id="IPR049319">
    <property type="entry name" value="GBS104-like_Ig"/>
</dbReference>
<dbReference type="Gene3D" id="3.40.50.410">
    <property type="entry name" value="von Willebrand factor, type A domain"/>
    <property type="match status" value="1"/>
</dbReference>
<dbReference type="Gene3D" id="2.60.40.10">
    <property type="entry name" value="Immunoglobulins"/>
    <property type="match status" value="1"/>
</dbReference>
<reference evidence="4 5" key="1">
    <citation type="journal article" date="2018" name="Genome Announc.">
        <title>Draft Genome Sequence of Lactococcus sp. Strain NtB2 (JCM 32569), Isolated from the Gut of the Higher Termite Nasutitermes takasagoensis.</title>
        <authorList>
            <person name="Noda S."/>
            <person name="Aihara C."/>
            <person name="Yuki M."/>
            <person name="Ohkuma M."/>
        </authorList>
    </citation>
    <scope>NUCLEOTIDE SEQUENCE [LARGE SCALE GENOMIC DNA]</scope>
    <source>
        <strain evidence="4 5">NtB2</strain>
    </source>
</reference>
<evidence type="ECO:0000259" key="3">
    <source>
        <dbReference type="PROSITE" id="PS50234"/>
    </source>
</evidence>
<dbReference type="RefSeq" id="WP_109245102.1">
    <property type="nucleotide sequence ID" value="NZ_BFFO01000001.1"/>
</dbReference>
<evidence type="ECO:0000313" key="5">
    <source>
        <dbReference type="Proteomes" id="UP000245021"/>
    </source>
</evidence>
<dbReference type="InterPro" id="IPR002035">
    <property type="entry name" value="VWF_A"/>
</dbReference>
<dbReference type="Pfam" id="PF05738">
    <property type="entry name" value="Cna_B"/>
    <property type="match status" value="4"/>
</dbReference>
<dbReference type="Pfam" id="PF00092">
    <property type="entry name" value="VWA"/>
    <property type="match status" value="1"/>
</dbReference>
<dbReference type="Gene3D" id="2.60.40.1140">
    <property type="entry name" value="Collagen-binding surface protein Cna, B-type domain"/>
    <property type="match status" value="4"/>
</dbReference>
<dbReference type="SMART" id="SM00327">
    <property type="entry name" value="VWA"/>
    <property type="match status" value="1"/>
</dbReference>
<keyword evidence="2" id="KW-0812">Transmembrane</keyword>
<dbReference type="SUPFAM" id="SSF49478">
    <property type="entry name" value="Cna protein B-type domain"/>
    <property type="match status" value="4"/>
</dbReference>
<proteinExistence type="predicted"/>
<dbReference type="PROSITE" id="PS50234">
    <property type="entry name" value="VWFA"/>
    <property type="match status" value="1"/>
</dbReference>
<sequence>MKKKNRAKFWKVFSLGVILLPSVLNFWNLSLSNSLSPRADNPVIQPRYATDEDRADAENSWTLQGQEDVVNHTGNTAPGSHDFLASSTGVNPVGLEDNFTSHYITYPNEDYAMRQFARQTSTPGLYDVFTNVRGNQLRQDEQEKISIVLVADHSASMNDQTAGHNRMYWLNYAINNFTSSLTSIMEASGMSPDMVRIGHVAYGSGIYDTGSRFVNIGNFNSDQQRLLNSATPAQADSGNYTFTQAGLRKAGEMLSAPEEAGRKKVVILLTDGVPTYANAITGASDSNGNHLVDIGEVTATDQNNSGRIVGNSTSRNPLSSNQPRYIDWSQSGVNGGVTARNLVGDNSTSDNALHYNSLFPATIYQADQLKSAGIEVHGIGIALQNGTNNYTYQGQTVSGFSADQIRSNMERLTTNPYFYMNTYDPQELGNYLNRTIMSFFDTVSNGSVQIKIGDGFAYEAGTVSTKYFEYGEEQENSFTASYNDGKINLSQLTLGRGQEIQIHHQVRILTEGKDFQPETWQFISDKDETYFTPSPEQLKLLRLPFAVPSGKAPGTELDVKKVWEDRENAGGERPEQISLQIERKETTADDSWQTASLSLTGDPTSGEWQQTAVKQLTLDGQTVNLPLYNNQGVNFDYQLVGEVGLSSVYTSSFTGMTATNFERWKFDLRKKSDRNSQASGAMFKLSDEAGTVIMVGQSQSAGAEEAELGASIIWKAGDFDSKDDWNASDQIIENFRFELGKTYHLVETEPLPGYRQGGPWIIKVDASNQITVDYGENANREYSAFTPLKDEEDSSFRLTLKNAHDLFNIKGQKIWANENGDESFRPDEITVNLYRNREQNPDPIKSLTVSPDEEGNWSYDFDYWEFTDENGEFYDYKIEESPVSNYNSRSIERENGSNEGRIIDIENTLTPEKMTLPFTKQWVDFDDTAGWRPESITVQLYRMVEGDEAALPVGEAVTVTAEDNWQHNFTDLQVWKSAKERYIYSVQEVDELDHYTATDTSDLTALEPYLEITNSFENNEQLVIRGQKFWNDQNDAGHLRPDAVELQLWRSDDPDSLLGGEQVLNEAGEPVVITTVNDAYQITVPKRDATGNLIHYFVLEAEVPDGYQTPTYDRHYVTTPGDALGTASELVIDVTNSIIDLPIYLDVTKMDADFSSPMSGVNFRIEELGSWQEASEADENEADEGGADIIPLFASFATPFPEALEDSQILGIYTSGEDGRLVEPSDNPDEPDRLIELDFGKSYKVTKLNQVGQFAYFGGIGEWTVNTPTLEQALSHHANQLDLEESIDGNRQLVEKPDEAIQAEAALRDVLVAPLLGHLPLVQTSGVDFRSTLTASPRLANTGPVVDPDDAFVISFNVESNAVHPFSIQKVDGTTNQPMDAQFRLRWVEHYTPPTGIRFDALTSIDVNQLHLSGEGEDAEALGIDATTGATLSTGQRGEATGMKTLNHMARGNLYIISENQAPTGYQRTNTAIVAYMDQEQGYADNLSIHIRLARLENNVLTFGNNRDFPEYRGTIDGAQGIRFANFRVDEAEQQAELTPLASPVSPVSPGPSLPPLGSILSWSFTLLGLIIWSLVVYGQYRRRKKTEV</sequence>
<protein>
    <submittedName>
        <fullName evidence="4">von Willebrand factor domain-containing protein</fullName>
    </submittedName>
</protein>
<feature type="domain" description="VWFA" evidence="3">
    <location>
        <begin position="146"/>
        <end position="295"/>
    </location>
</feature>
<dbReference type="Pfam" id="PF21426">
    <property type="entry name" value="GBS104-like_Ig"/>
    <property type="match status" value="1"/>
</dbReference>
<evidence type="ECO:0000256" key="2">
    <source>
        <dbReference type="SAM" id="Phobius"/>
    </source>
</evidence>
<keyword evidence="5" id="KW-1185">Reference proteome</keyword>
<organism evidence="4 5">
    <name type="scientific">Lactococcus termiticola</name>
    <dbReference type="NCBI Taxonomy" id="2169526"/>
    <lineage>
        <taxon>Bacteria</taxon>
        <taxon>Bacillati</taxon>
        <taxon>Bacillota</taxon>
        <taxon>Bacilli</taxon>
        <taxon>Lactobacillales</taxon>
        <taxon>Streptococcaceae</taxon>
        <taxon>Lactococcus</taxon>
    </lineage>
</organism>
<dbReference type="OrthoDB" id="2199792at2"/>
<dbReference type="Proteomes" id="UP000245021">
    <property type="component" value="Unassembled WGS sequence"/>
</dbReference>
<accession>A0A2R5HFN4</accession>
<keyword evidence="2" id="KW-0472">Membrane</keyword>
<dbReference type="InterPro" id="IPR008454">
    <property type="entry name" value="Collagen-bd_Cna-like_B-typ_dom"/>
</dbReference>
<feature type="transmembrane region" description="Helical" evidence="2">
    <location>
        <begin position="1560"/>
        <end position="1578"/>
    </location>
</feature>
<feature type="region of interest" description="Disordered" evidence="1">
    <location>
        <begin position="302"/>
        <end position="322"/>
    </location>
</feature>
<dbReference type="EMBL" id="BFFO01000001">
    <property type="protein sequence ID" value="GBG96125.1"/>
    <property type="molecule type" value="Genomic_DNA"/>
</dbReference>
<evidence type="ECO:0000313" key="4">
    <source>
        <dbReference type="EMBL" id="GBG96125.1"/>
    </source>
</evidence>
<name>A0A2R5HFN4_9LACT</name>
<dbReference type="InterPro" id="IPR036465">
    <property type="entry name" value="vWFA_dom_sf"/>
</dbReference>
<dbReference type="InterPro" id="IPR013783">
    <property type="entry name" value="Ig-like_fold"/>
</dbReference>